<dbReference type="Proteomes" id="UP000276260">
    <property type="component" value="Unassembled WGS sequence"/>
</dbReference>
<proteinExistence type="predicted"/>
<keyword evidence="4" id="KW-1185">Reference proteome</keyword>
<dbReference type="NCBIfam" id="TIGR01554">
    <property type="entry name" value="major_cap_HK97"/>
    <property type="match status" value="1"/>
</dbReference>
<feature type="domain" description="Phage capsid-like C-terminal" evidence="2">
    <location>
        <begin position="135"/>
        <end position="422"/>
    </location>
</feature>
<evidence type="ECO:0000313" key="4">
    <source>
        <dbReference type="Proteomes" id="UP000276260"/>
    </source>
</evidence>
<name>A0A3P3QQK0_9GAMM</name>
<evidence type="ECO:0000259" key="2">
    <source>
        <dbReference type="Pfam" id="PF05065"/>
    </source>
</evidence>
<dbReference type="RefSeq" id="WP_046521132.1">
    <property type="nucleotide sequence ID" value="NZ_LAVS01000090.1"/>
</dbReference>
<dbReference type="SUPFAM" id="SSF56563">
    <property type="entry name" value="Major capsid protein gp5"/>
    <property type="match status" value="1"/>
</dbReference>
<accession>A0A3P3QQK0</accession>
<dbReference type="InterPro" id="IPR054612">
    <property type="entry name" value="Phage_capsid-like_C"/>
</dbReference>
<evidence type="ECO:0000313" key="3">
    <source>
        <dbReference type="EMBL" id="RRJ22583.1"/>
    </source>
</evidence>
<dbReference type="OrthoDB" id="6982310at2"/>
<evidence type="ECO:0000256" key="1">
    <source>
        <dbReference type="ARBA" id="ARBA00004328"/>
    </source>
</evidence>
<dbReference type="Gene3D" id="3.30.2400.10">
    <property type="entry name" value="Major capsid protein gp5"/>
    <property type="match status" value="1"/>
</dbReference>
<comment type="caution">
    <text evidence="3">The sequence shown here is derived from an EMBL/GenBank/DDBJ whole genome shotgun (WGS) entry which is preliminary data.</text>
</comment>
<dbReference type="Pfam" id="PF05065">
    <property type="entry name" value="Phage_capsid"/>
    <property type="match status" value="1"/>
</dbReference>
<dbReference type="AlphaFoldDB" id="A0A3P3QQK0"/>
<gene>
    <name evidence="3" type="ORF">EIK76_00410</name>
</gene>
<organism evidence="3 4">
    <name type="scientific">Rheinheimera mesophila</name>
    <dbReference type="NCBI Taxonomy" id="1547515"/>
    <lineage>
        <taxon>Bacteria</taxon>
        <taxon>Pseudomonadati</taxon>
        <taxon>Pseudomonadota</taxon>
        <taxon>Gammaproteobacteria</taxon>
        <taxon>Chromatiales</taxon>
        <taxon>Chromatiaceae</taxon>
        <taxon>Rheinheimera</taxon>
    </lineage>
</organism>
<sequence>MSKVLELRRKRAEINAKIQAIAAIEQADGQLNAEQLAEFDQLSAEFKQLGDQLGRLEQAEQMAAATAAPVAAFGNKAPAAHVKQEPKQYLGAKVSRMVMSIAASKGDLPDAAKFARDEIGDNDVAMAIETSAGSGGALVPQNIHDEVIELLRARTVVRRLGAQTVPLPNGNMSLPRLASGATSGYVGEGTDVNGTESDFDDVKLNAKTMITLVPISNQLIGRAGFQVENLVLNDILGAMSVREDKAFLRDDGTSNTPKGFKKTATDASRTLAWAGTADLTTIDAWLDQLILMLLQSDSLLIRPGWSLSPRSFIKLQGLRDGNGNKAYPEMAQGMLKGYPIVHSTTIPVNLGTGSNESEIYFADWNDVIIGEMDNMTIDFSKEATYKDGSGNLVSAFARNQSLVRVVAEHDVGFRHVEGLALGTAVTW</sequence>
<comment type="subcellular location">
    <subcellularLocation>
        <location evidence="1">Virion</location>
    </subcellularLocation>
</comment>
<protein>
    <submittedName>
        <fullName evidence="3">Phage major capsid protein</fullName>
    </submittedName>
</protein>
<dbReference type="InterPro" id="IPR024455">
    <property type="entry name" value="Phage_capsid"/>
</dbReference>
<reference evidence="3 4" key="1">
    <citation type="submission" date="2018-11" db="EMBL/GenBank/DDBJ databases">
        <title>Draft genome analysis of Rheinheimera mesophila isolated from an industrial waste site.</title>
        <authorList>
            <person name="Yu Q."/>
            <person name="Qi Y."/>
            <person name="Zhang H."/>
            <person name="Lu Y."/>
            <person name="Pu J."/>
        </authorList>
    </citation>
    <scope>NUCLEOTIDE SEQUENCE [LARGE SCALE GENOMIC DNA]</scope>
    <source>
        <strain evidence="3 4">IITR13</strain>
    </source>
</reference>
<dbReference type="EMBL" id="RRCF01000001">
    <property type="protein sequence ID" value="RRJ22583.1"/>
    <property type="molecule type" value="Genomic_DNA"/>
</dbReference>